<dbReference type="PROSITE" id="PS00138">
    <property type="entry name" value="SUBTILASE_SER"/>
    <property type="match status" value="1"/>
</dbReference>
<evidence type="ECO:0000256" key="7">
    <source>
        <dbReference type="ARBA" id="ARBA00022801"/>
    </source>
</evidence>
<dbReference type="InterPro" id="IPR015366">
    <property type="entry name" value="S53_propep"/>
</dbReference>
<feature type="binding site" evidence="11">
    <location>
        <position position="576"/>
    </location>
    <ligand>
        <name>Ca(2+)</name>
        <dbReference type="ChEBI" id="CHEBI:29108"/>
    </ligand>
</feature>
<accession>A0ABR0EWP4</accession>
<gene>
    <name evidence="14" type="ORF">PRZ48_004017</name>
</gene>
<evidence type="ECO:0000256" key="8">
    <source>
        <dbReference type="ARBA" id="ARBA00022825"/>
    </source>
</evidence>
<keyword evidence="12" id="KW-0732">Signal</keyword>
<evidence type="ECO:0000256" key="10">
    <source>
        <dbReference type="ARBA" id="ARBA00023145"/>
    </source>
</evidence>
<feature type="domain" description="Peptidase S53" evidence="13">
    <location>
        <begin position="239"/>
        <end position="616"/>
    </location>
</feature>
<keyword evidence="8 11" id="KW-0720">Serine protease</keyword>
<evidence type="ECO:0000256" key="11">
    <source>
        <dbReference type="PROSITE-ProRule" id="PRU01032"/>
    </source>
</evidence>
<evidence type="ECO:0000256" key="3">
    <source>
        <dbReference type="ARBA" id="ARBA00004239"/>
    </source>
</evidence>
<keyword evidence="10" id="KW-0865">Zymogen</keyword>
<feature type="active site" description="Charge relay system" evidence="11">
    <location>
        <position position="319"/>
    </location>
</feature>
<comment type="function">
    <text evidence="2">Secreted tripeptidyl-peptidase which degrades proteins at acidic pHs and is involved in virulence.</text>
</comment>
<comment type="subcellular location">
    <subcellularLocation>
        <location evidence="3">Secreted</location>
        <location evidence="3">Extracellular space</location>
    </subcellularLocation>
</comment>
<proteinExistence type="predicted"/>
<comment type="cofactor">
    <cofactor evidence="11">
        <name>Ca(2+)</name>
        <dbReference type="ChEBI" id="CHEBI:29108"/>
    </cofactor>
    <text evidence="11">Binds 1 Ca(2+) ion per subunit.</text>
</comment>
<sequence>MLVSNLLLAIGSFTAVQALPKTTRSTYAVKERHNVPRSWTRLGSASKHETIHLQIGLKQQNEGQIEEHLLEISDPNHHRHGQHMSADEIREIIKPSDETQELVRAWLEEHGILHGVHSPSKDFIHVVLPIEKVEELLQTEYSTFEHADGSTISRAPEWSLPMHLHEHIDVVQPTTSFFRPKPKAAGGSGSAPFVDAVTHSDAWVKKNWGPGNGWGHGGNGGGGNGGGAGPISQICNISFTTPDCIRTLYGTYDYKPQAAGKNKIGHNNFLNETSFRKDIYKFLDLFRPEAKQAAYEFKVVSVAGGIDDQETIIGSRDIEANLDSEQILSVGWPTPLTVWSTGGSPPFIPDINTPTDTNEPYLTWLDYVLGQNDLPQVISTSYGDDEQTVPESYAKRACSGFAQLGARGITLFFSSGDAGVGDDGSCYSNDGKNTYKFLPNFPTGCPWITSVGGTEAFQPEVAVSRFASGAGFSEYFAQPKYQAAAVNAYIKSLNGQFDGLYNKGGRAYPDVAAQGNHDALVWNNTVRTVGGTSASSPTFAAVISLVNDALIAKGKPVLGFLNPWLYGGAYKALTDVTSGSSYGCNTTGFPAKEGWDAVTGFGTPNFGKLVDAAFEKYGGHGYPGPHQGGW</sequence>
<evidence type="ECO:0000256" key="12">
    <source>
        <dbReference type="SAM" id="SignalP"/>
    </source>
</evidence>
<dbReference type="Pfam" id="PF09286">
    <property type="entry name" value="Pro-kuma_activ"/>
    <property type="match status" value="1"/>
</dbReference>
<feature type="chain" id="PRO_5045359033" description="tripeptidyl-peptidase II" evidence="12">
    <location>
        <begin position="19"/>
        <end position="630"/>
    </location>
</feature>
<dbReference type="InterPro" id="IPR030400">
    <property type="entry name" value="Sedolisin_dom"/>
</dbReference>
<dbReference type="Gene3D" id="3.40.50.200">
    <property type="entry name" value="Peptidase S8/S53 domain"/>
    <property type="match status" value="1"/>
</dbReference>
<feature type="active site" description="Charge relay system" evidence="11">
    <location>
        <position position="533"/>
    </location>
</feature>
<feature type="active site" description="Charge relay system" evidence="11">
    <location>
        <position position="323"/>
    </location>
</feature>
<comment type="catalytic activity">
    <reaction evidence="1">
        <text>Release of an N-terminal tripeptide from a polypeptide.</text>
        <dbReference type="EC" id="3.4.14.10"/>
    </reaction>
</comment>
<evidence type="ECO:0000256" key="4">
    <source>
        <dbReference type="ARBA" id="ARBA00012462"/>
    </source>
</evidence>
<feature type="binding site" evidence="11">
    <location>
        <position position="596"/>
    </location>
    <ligand>
        <name>Ca(2+)</name>
        <dbReference type="ChEBI" id="CHEBI:29108"/>
    </ligand>
</feature>
<evidence type="ECO:0000256" key="6">
    <source>
        <dbReference type="ARBA" id="ARBA00022723"/>
    </source>
</evidence>
<keyword evidence="9 11" id="KW-0106">Calcium</keyword>
<protein>
    <recommendedName>
        <fullName evidence="4">tripeptidyl-peptidase II</fullName>
        <ecNumber evidence="4">3.4.14.10</ecNumber>
    </recommendedName>
</protein>
<dbReference type="SMART" id="SM00944">
    <property type="entry name" value="Pro-kuma_activ"/>
    <property type="match status" value="1"/>
</dbReference>
<evidence type="ECO:0000256" key="2">
    <source>
        <dbReference type="ARBA" id="ARBA00002451"/>
    </source>
</evidence>
<dbReference type="InterPro" id="IPR000209">
    <property type="entry name" value="Peptidase_S8/S53_dom"/>
</dbReference>
<dbReference type="PANTHER" id="PTHR14218:SF39">
    <property type="entry name" value="PEPTIDASE S53 DOMAIN-CONTAINING PROTEIN"/>
    <property type="match status" value="1"/>
</dbReference>
<evidence type="ECO:0000256" key="5">
    <source>
        <dbReference type="ARBA" id="ARBA00022670"/>
    </source>
</evidence>
<evidence type="ECO:0000313" key="14">
    <source>
        <dbReference type="EMBL" id="KAK4506052.1"/>
    </source>
</evidence>
<dbReference type="SUPFAM" id="SSF54897">
    <property type="entry name" value="Protease propeptides/inhibitors"/>
    <property type="match status" value="1"/>
</dbReference>
<dbReference type="EC" id="3.4.14.10" evidence="4"/>
<evidence type="ECO:0000313" key="15">
    <source>
        <dbReference type="Proteomes" id="UP001305779"/>
    </source>
</evidence>
<name>A0ABR0EWP4_ZASCE</name>
<dbReference type="Proteomes" id="UP001305779">
    <property type="component" value="Unassembled WGS sequence"/>
</dbReference>
<dbReference type="InterPro" id="IPR023828">
    <property type="entry name" value="Peptidase_S8_Ser-AS"/>
</dbReference>
<evidence type="ECO:0000256" key="1">
    <source>
        <dbReference type="ARBA" id="ARBA00001910"/>
    </source>
</evidence>
<organism evidence="14 15">
    <name type="scientific">Zasmidium cellare</name>
    <name type="common">Wine cellar mold</name>
    <name type="synonym">Racodium cellare</name>
    <dbReference type="NCBI Taxonomy" id="395010"/>
    <lineage>
        <taxon>Eukaryota</taxon>
        <taxon>Fungi</taxon>
        <taxon>Dikarya</taxon>
        <taxon>Ascomycota</taxon>
        <taxon>Pezizomycotina</taxon>
        <taxon>Dothideomycetes</taxon>
        <taxon>Dothideomycetidae</taxon>
        <taxon>Mycosphaerellales</taxon>
        <taxon>Mycosphaerellaceae</taxon>
        <taxon>Zasmidium</taxon>
    </lineage>
</organism>
<feature type="signal peptide" evidence="12">
    <location>
        <begin position="1"/>
        <end position="18"/>
    </location>
</feature>
<dbReference type="PROSITE" id="PS51695">
    <property type="entry name" value="SEDOLISIN"/>
    <property type="match status" value="1"/>
</dbReference>
<feature type="binding site" evidence="11">
    <location>
        <position position="594"/>
    </location>
    <ligand>
        <name>Ca(2+)</name>
        <dbReference type="ChEBI" id="CHEBI:29108"/>
    </ligand>
</feature>
<keyword evidence="15" id="KW-1185">Reference proteome</keyword>
<dbReference type="InterPro" id="IPR036852">
    <property type="entry name" value="Peptidase_S8/S53_dom_sf"/>
</dbReference>
<dbReference type="InterPro" id="IPR050819">
    <property type="entry name" value="Tripeptidyl-peptidase_I"/>
</dbReference>
<keyword evidence="5 11" id="KW-0645">Protease</keyword>
<dbReference type="EMBL" id="JAXOVC010000002">
    <property type="protein sequence ID" value="KAK4506052.1"/>
    <property type="molecule type" value="Genomic_DNA"/>
</dbReference>
<dbReference type="CDD" id="cd04056">
    <property type="entry name" value="Peptidases_S53"/>
    <property type="match status" value="1"/>
</dbReference>
<dbReference type="Pfam" id="PF00082">
    <property type="entry name" value="Peptidase_S8"/>
    <property type="match status" value="1"/>
</dbReference>
<keyword evidence="6 11" id="KW-0479">Metal-binding</keyword>
<keyword evidence="7 11" id="KW-0378">Hydrolase</keyword>
<dbReference type="SUPFAM" id="SSF52743">
    <property type="entry name" value="Subtilisin-like"/>
    <property type="match status" value="1"/>
</dbReference>
<reference evidence="14 15" key="1">
    <citation type="journal article" date="2023" name="G3 (Bethesda)">
        <title>A chromosome-level genome assembly of Zasmidium syzygii isolated from banana leaves.</title>
        <authorList>
            <person name="van Westerhoven A.C."/>
            <person name="Mehrabi R."/>
            <person name="Talebi R."/>
            <person name="Steentjes M.B.F."/>
            <person name="Corcolon B."/>
            <person name="Chong P.A."/>
            <person name="Kema G.H.J."/>
            <person name="Seidl M.F."/>
        </authorList>
    </citation>
    <scope>NUCLEOTIDE SEQUENCE [LARGE SCALE GENOMIC DNA]</scope>
    <source>
        <strain evidence="14 15">P124</strain>
    </source>
</reference>
<dbReference type="PANTHER" id="PTHR14218">
    <property type="entry name" value="PROTEASE S8 TRIPEPTIDYL PEPTIDASE I CLN2"/>
    <property type="match status" value="1"/>
</dbReference>
<comment type="caution">
    <text evidence="14">The sequence shown here is derived from an EMBL/GenBank/DDBJ whole genome shotgun (WGS) entry which is preliminary data.</text>
</comment>
<feature type="binding site" evidence="11">
    <location>
        <position position="575"/>
    </location>
    <ligand>
        <name>Ca(2+)</name>
        <dbReference type="ChEBI" id="CHEBI:29108"/>
    </ligand>
</feature>
<evidence type="ECO:0000259" key="13">
    <source>
        <dbReference type="PROSITE" id="PS51695"/>
    </source>
</evidence>
<dbReference type="CDD" id="cd11377">
    <property type="entry name" value="Pro-peptidase_S53"/>
    <property type="match status" value="1"/>
</dbReference>
<evidence type="ECO:0000256" key="9">
    <source>
        <dbReference type="ARBA" id="ARBA00022837"/>
    </source>
</evidence>